<evidence type="ECO:0000259" key="2">
    <source>
        <dbReference type="Pfam" id="PF00857"/>
    </source>
</evidence>
<dbReference type="InterPro" id="IPR000868">
    <property type="entry name" value="Isochorismatase-like_dom"/>
</dbReference>
<dbReference type="Pfam" id="PF00857">
    <property type="entry name" value="Isochorismatase"/>
    <property type="match status" value="1"/>
</dbReference>
<dbReference type="PANTHER" id="PTHR43540">
    <property type="entry name" value="PEROXYUREIDOACRYLATE/UREIDOACRYLATE AMIDOHYDROLASE-RELATED"/>
    <property type="match status" value="1"/>
</dbReference>
<keyword evidence="4" id="KW-1185">Reference proteome</keyword>
<comment type="caution">
    <text evidence="3">The sequence shown here is derived from an EMBL/GenBank/DDBJ whole genome shotgun (WGS) entry which is preliminary data.</text>
</comment>
<organism evidence="3 4">
    <name type="scientific">Streptomyces rubradiris</name>
    <name type="common">Streptomyces achromogenes subsp. rubradiris</name>
    <dbReference type="NCBI Taxonomy" id="285531"/>
    <lineage>
        <taxon>Bacteria</taxon>
        <taxon>Bacillati</taxon>
        <taxon>Actinomycetota</taxon>
        <taxon>Actinomycetes</taxon>
        <taxon>Kitasatosporales</taxon>
        <taxon>Streptomycetaceae</taxon>
        <taxon>Streptomyces</taxon>
    </lineage>
</organism>
<keyword evidence="1" id="KW-0378">Hydrolase</keyword>
<dbReference type="EMBL" id="BNEA01000001">
    <property type="protein sequence ID" value="GHI50852.1"/>
    <property type="molecule type" value="Genomic_DNA"/>
</dbReference>
<name>A0ABQ3R4Z7_STRRR</name>
<dbReference type="Gene3D" id="3.40.50.850">
    <property type="entry name" value="Isochorismatase-like"/>
    <property type="match status" value="1"/>
</dbReference>
<dbReference type="Proteomes" id="UP000646738">
    <property type="component" value="Unassembled WGS sequence"/>
</dbReference>
<evidence type="ECO:0000256" key="1">
    <source>
        <dbReference type="ARBA" id="ARBA00022801"/>
    </source>
</evidence>
<dbReference type="RefSeq" id="WP_189993511.1">
    <property type="nucleotide sequence ID" value="NZ_BNCB01000005.1"/>
</dbReference>
<sequence>MATTTLRALTGADETPASLGNATLILVDYQNVYTGGVMELDGWKPALEAAAELLAAARQAGAKVIHVQEAGYDVESEAGQIHASVAPIEGETVVVKSVPNGFHDTDLGKHVDAAGNSDVIIAGFMTNMCVLFTAQGASLRGNQPTVVANACATRPLETMHEGGTSLTAQQLHDAALATITDRYGIVVPSLAGLK</sequence>
<reference evidence="4" key="1">
    <citation type="submission" date="2023-07" db="EMBL/GenBank/DDBJ databases">
        <title>Whole genome shotgun sequence of Streptomyces achromogenes subsp. rubradiris NBRC 14000.</title>
        <authorList>
            <person name="Komaki H."/>
            <person name="Tamura T."/>
        </authorList>
    </citation>
    <scope>NUCLEOTIDE SEQUENCE [LARGE SCALE GENOMIC DNA]</scope>
    <source>
        <strain evidence="4">NBRC 14000</strain>
    </source>
</reference>
<proteinExistence type="predicted"/>
<evidence type="ECO:0000313" key="3">
    <source>
        <dbReference type="EMBL" id="GHI50852.1"/>
    </source>
</evidence>
<dbReference type="SUPFAM" id="SSF52499">
    <property type="entry name" value="Isochorismatase-like hydrolases"/>
    <property type="match status" value="1"/>
</dbReference>
<dbReference type="InterPro" id="IPR050272">
    <property type="entry name" value="Isochorismatase-like_hydrls"/>
</dbReference>
<feature type="domain" description="Isochorismatase-like" evidence="2">
    <location>
        <begin position="23"/>
        <end position="168"/>
    </location>
</feature>
<protein>
    <submittedName>
        <fullName evidence="3">Isochorismatase</fullName>
    </submittedName>
</protein>
<accession>A0ABQ3R4Z7</accession>
<dbReference type="InterPro" id="IPR036380">
    <property type="entry name" value="Isochorismatase-like_sf"/>
</dbReference>
<dbReference type="PANTHER" id="PTHR43540:SF15">
    <property type="entry name" value="BLR5631 PROTEIN"/>
    <property type="match status" value="1"/>
</dbReference>
<evidence type="ECO:0000313" key="4">
    <source>
        <dbReference type="Proteomes" id="UP000646738"/>
    </source>
</evidence>
<gene>
    <name evidence="3" type="ORF">Srubr_06980</name>
</gene>